<dbReference type="Pfam" id="PF00196">
    <property type="entry name" value="GerE"/>
    <property type="match status" value="1"/>
</dbReference>
<feature type="domain" description="HTH luxR-type" evidence="4">
    <location>
        <begin position="70"/>
        <end position="135"/>
    </location>
</feature>
<evidence type="ECO:0000256" key="3">
    <source>
        <dbReference type="ARBA" id="ARBA00023163"/>
    </source>
</evidence>
<reference evidence="5 6" key="1">
    <citation type="submission" date="2024-09" db="EMBL/GenBank/DDBJ databases">
        <authorList>
            <person name="Sun Q."/>
            <person name="Mori K."/>
        </authorList>
    </citation>
    <scope>NUCLEOTIDE SEQUENCE [LARGE SCALE GENOMIC DNA]</scope>
    <source>
        <strain evidence="5 6">TBRC 0563</strain>
    </source>
</reference>
<name>A0ABV5YVG2_9ACTN</name>
<evidence type="ECO:0000259" key="4">
    <source>
        <dbReference type="PROSITE" id="PS50043"/>
    </source>
</evidence>
<evidence type="ECO:0000313" key="6">
    <source>
        <dbReference type="Proteomes" id="UP001589627"/>
    </source>
</evidence>
<dbReference type="Proteomes" id="UP001589627">
    <property type="component" value="Unassembled WGS sequence"/>
</dbReference>
<dbReference type="PANTHER" id="PTHR44688">
    <property type="entry name" value="DNA-BINDING TRANSCRIPTIONAL ACTIVATOR DEVR_DOSR"/>
    <property type="match status" value="1"/>
</dbReference>
<evidence type="ECO:0000313" key="5">
    <source>
        <dbReference type="EMBL" id="MFB9839078.1"/>
    </source>
</evidence>
<dbReference type="SMART" id="SM00421">
    <property type="entry name" value="HTH_LUXR"/>
    <property type="match status" value="1"/>
</dbReference>
<keyword evidence="1" id="KW-0805">Transcription regulation</keyword>
<accession>A0ABV5YVG2</accession>
<dbReference type="PANTHER" id="PTHR44688:SF16">
    <property type="entry name" value="DNA-BINDING TRANSCRIPTIONAL ACTIVATOR DEVR_DOSR"/>
    <property type="match status" value="1"/>
</dbReference>
<comment type="caution">
    <text evidence="5">The sequence shown here is derived from an EMBL/GenBank/DDBJ whole genome shotgun (WGS) entry which is preliminary data.</text>
</comment>
<dbReference type="SUPFAM" id="SSF46894">
    <property type="entry name" value="C-terminal effector domain of the bipartite response regulators"/>
    <property type="match status" value="1"/>
</dbReference>
<feature type="non-terminal residue" evidence="5">
    <location>
        <position position="1"/>
    </location>
</feature>
<dbReference type="InterPro" id="IPR016032">
    <property type="entry name" value="Sig_transdc_resp-reg_C-effctor"/>
</dbReference>
<dbReference type="CDD" id="cd06170">
    <property type="entry name" value="LuxR_C_like"/>
    <property type="match status" value="1"/>
</dbReference>
<dbReference type="PRINTS" id="PR00038">
    <property type="entry name" value="HTHLUXR"/>
</dbReference>
<keyword evidence="2" id="KW-0238">DNA-binding</keyword>
<dbReference type="EMBL" id="JBHLZP010000631">
    <property type="protein sequence ID" value="MFB9839078.1"/>
    <property type="molecule type" value="Genomic_DNA"/>
</dbReference>
<sequence length="149" mass="16319">PWGRASAAEDLGVLLAGSRDHVDDGAAIEALDRALEGYQQIGALRDAARIRARLRRLGVRRRHWTQSERPLSGWSSLTETERNVAALAAQGLTNPQVATQMFVSPHTVKFHLRQVFRKLGIASRVELARLATEHASESPAEGLSQGPRP</sequence>
<dbReference type="PROSITE" id="PS50043">
    <property type="entry name" value="HTH_LUXR_2"/>
    <property type="match status" value="1"/>
</dbReference>
<protein>
    <submittedName>
        <fullName evidence="5">LuxR C-terminal-related transcriptional regulator</fullName>
    </submittedName>
</protein>
<proteinExistence type="predicted"/>
<keyword evidence="6" id="KW-1185">Reference proteome</keyword>
<evidence type="ECO:0000256" key="1">
    <source>
        <dbReference type="ARBA" id="ARBA00023015"/>
    </source>
</evidence>
<dbReference type="RefSeq" id="WP_378212153.1">
    <property type="nucleotide sequence ID" value="NZ_JBHLZP010000631.1"/>
</dbReference>
<dbReference type="Gene3D" id="1.10.10.10">
    <property type="entry name" value="Winged helix-like DNA-binding domain superfamily/Winged helix DNA-binding domain"/>
    <property type="match status" value="1"/>
</dbReference>
<dbReference type="InterPro" id="IPR036388">
    <property type="entry name" value="WH-like_DNA-bd_sf"/>
</dbReference>
<dbReference type="InterPro" id="IPR000792">
    <property type="entry name" value="Tscrpt_reg_LuxR_C"/>
</dbReference>
<gene>
    <name evidence="5" type="ORF">ACFFNX_43730</name>
</gene>
<evidence type="ECO:0000256" key="2">
    <source>
        <dbReference type="ARBA" id="ARBA00023125"/>
    </source>
</evidence>
<keyword evidence="3" id="KW-0804">Transcription</keyword>
<organism evidence="5 6">
    <name type="scientific">Actinoallomurus acaciae</name>
    <dbReference type="NCBI Taxonomy" id="502577"/>
    <lineage>
        <taxon>Bacteria</taxon>
        <taxon>Bacillati</taxon>
        <taxon>Actinomycetota</taxon>
        <taxon>Actinomycetes</taxon>
        <taxon>Streptosporangiales</taxon>
        <taxon>Thermomonosporaceae</taxon>
        <taxon>Actinoallomurus</taxon>
    </lineage>
</organism>